<comment type="pathway">
    <text evidence="3">Carbohydrate biosynthesis; gluconeogenesis.</text>
</comment>
<comment type="cofactor">
    <cofactor evidence="1">
        <name>Mg(2+)</name>
        <dbReference type="ChEBI" id="CHEBI:18420"/>
    </cofactor>
</comment>
<evidence type="ECO:0000256" key="3">
    <source>
        <dbReference type="ARBA" id="ARBA00004742"/>
    </source>
</evidence>
<reference evidence="17" key="1">
    <citation type="submission" date="2015-11" db="EMBL/GenBank/DDBJ databases">
        <authorList>
            <person name="Kumar R."/>
            <person name="Singh D."/>
            <person name="Swarnkar M.K."/>
            <person name="Singh A.K."/>
            <person name="Kumar S."/>
        </authorList>
    </citation>
    <scope>NUCLEOTIDE SEQUENCE [LARGE SCALE GENOMIC DNA]</scope>
    <source>
        <strain evidence="17">ERGS4:06</strain>
    </source>
</reference>
<keyword evidence="10" id="KW-0418">Kinase</keyword>
<dbReference type="FunFam" id="3.30.1490.20:FF:000010">
    <property type="entry name" value="Phosphoenolpyruvate synthase"/>
    <property type="match status" value="1"/>
</dbReference>
<dbReference type="AlphaFoldDB" id="A0A0S2M156"/>
<dbReference type="GO" id="GO:0005524">
    <property type="term" value="F:ATP binding"/>
    <property type="evidence" value="ECO:0007669"/>
    <property type="project" value="UniProtKB-KW"/>
</dbReference>
<evidence type="ECO:0000256" key="14">
    <source>
        <dbReference type="ARBA" id="ARBA00047700"/>
    </source>
</evidence>
<dbReference type="RefSeq" id="WP_062289585.1">
    <property type="nucleotide sequence ID" value="NZ_CP013200.1"/>
</dbReference>
<dbReference type="GO" id="GO:0006094">
    <property type="term" value="P:gluconeogenesis"/>
    <property type="evidence" value="ECO:0007669"/>
    <property type="project" value="UniProtKB-UniPathway"/>
</dbReference>
<evidence type="ECO:0000256" key="10">
    <source>
        <dbReference type="ARBA" id="ARBA00022777"/>
    </source>
</evidence>
<feature type="domain" description="Pyruvate phosphate dikinase AMP/ATP-binding" evidence="15">
    <location>
        <begin position="19"/>
        <end position="333"/>
    </location>
</feature>
<keyword evidence="7" id="KW-0808">Transferase</keyword>
<comment type="similarity">
    <text evidence="4">Belongs to the PEP-utilizing enzyme family.</text>
</comment>
<evidence type="ECO:0000256" key="7">
    <source>
        <dbReference type="ARBA" id="ARBA00022679"/>
    </source>
</evidence>
<dbReference type="SUPFAM" id="SSF56059">
    <property type="entry name" value="Glutathione synthetase ATP-binding domain-like"/>
    <property type="match status" value="1"/>
</dbReference>
<keyword evidence="12" id="KW-0460">Magnesium</keyword>
<evidence type="ECO:0000256" key="4">
    <source>
        <dbReference type="ARBA" id="ARBA00007837"/>
    </source>
</evidence>
<dbReference type="PANTHER" id="PTHR43030:SF1">
    <property type="entry name" value="PHOSPHOENOLPYRUVATE SYNTHASE"/>
    <property type="match status" value="1"/>
</dbReference>
<keyword evidence="11" id="KW-0067">ATP-binding</keyword>
<evidence type="ECO:0000256" key="8">
    <source>
        <dbReference type="ARBA" id="ARBA00022723"/>
    </source>
</evidence>
<dbReference type="Pfam" id="PF01326">
    <property type="entry name" value="PPDK_N"/>
    <property type="match status" value="1"/>
</dbReference>
<dbReference type="GO" id="GO:0046872">
    <property type="term" value="F:metal ion binding"/>
    <property type="evidence" value="ECO:0007669"/>
    <property type="project" value="UniProtKB-KW"/>
</dbReference>
<evidence type="ECO:0000256" key="6">
    <source>
        <dbReference type="ARBA" id="ARBA00021623"/>
    </source>
</evidence>
<keyword evidence="8" id="KW-0479">Metal-binding</keyword>
<evidence type="ECO:0000256" key="5">
    <source>
        <dbReference type="ARBA" id="ARBA00011996"/>
    </source>
</evidence>
<evidence type="ECO:0000313" key="16">
    <source>
        <dbReference type="EMBL" id="ALO67216.1"/>
    </source>
</evidence>
<keyword evidence="9" id="KW-0547">Nucleotide-binding</keyword>
<reference evidence="16 17" key="2">
    <citation type="journal article" date="2016" name="J. Biotechnol.">
        <title>Complete genome sequence of Arthrobacter alpinus ERGS4:06, a yellow pigmented bacterium tolerant to cold and radiations isolated from Sikkim Himalaya.</title>
        <authorList>
            <person name="Kumar R."/>
            <person name="Singh D."/>
            <person name="Swarnkar M.K."/>
            <person name="Singh A.K."/>
            <person name="Kumar S."/>
        </authorList>
    </citation>
    <scope>NUCLEOTIDE SEQUENCE [LARGE SCALE GENOMIC DNA]</scope>
    <source>
        <strain evidence="16 17">ERGS4:06</strain>
    </source>
</reference>
<comment type="function">
    <text evidence="2">Catalyzes the phosphorylation of pyruvate to phosphoenolpyruvate.</text>
</comment>
<evidence type="ECO:0000256" key="9">
    <source>
        <dbReference type="ARBA" id="ARBA00022741"/>
    </source>
</evidence>
<dbReference type="InterPro" id="IPR002192">
    <property type="entry name" value="PPDK_AMP/ATP-bd"/>
</dbReference>
<dbReference type="GO" id="GO:0008986">
    <property type="term" value="F:pyruvate, water dikinase activity"/>
    <property type="evidence" value="ECO:0007669"/>
    <property type="project" value="UniProtKB-EC"/>
</dbReference>
<dbReference type="InterPro" id="IPR013815">
    <property type="entry name" value="ATP_grasp_subdomain_1"/>
</dbReference>
<evidence type="ECO:0000256" key="13">
    <source>
        <dbReference type="ARBA" id="ARBA00033470"/>
    </source>
</evidence>
<evidence type="ECO:0000256" key="2">
    <source>
        <dbReference type="ARBA" id="ARBA00002988"/>
    </source>
</evidence>
<sequence length="357" mass="38421">MQSNKYIQFFDGGIEPKLETLGGKGASLVTMTSAGMPVPPGFVVTTAEFDAFMTAAGITEQICALLEGLDPEDVAEVDRIAAQIRADIISRPVPAELRDLTKHAYESLMGRFEQPVPVAVRSSATAEDLPDASFAGQQDTYLWLNGFEAVGEHIRQCWASLYTARAILYRLKNNIPDEGLSMAVVVQKMVNAKVSGVAMTMDPATGDRSKITIDASYGVGEMVVSGLVTPDNIQLDKVTLTLIHETIGAKHAELIPDAASASLTEREVDAERRAVRSLSDDELLAVAQMAKRAEKHYKCPQDIEWALDRDLPDGENLLLLQSRPETVHSAKPVTAPNPIIGGGFAAAMGFRLPTASA</sequence>
<accession>A0A0S2M156</accession>
<evidence type="ECO:0000313" key="17">
    <source>
        <dbReference type="Proteomes" id="UP000059574"/>
    </source>
</evidence>
<dbReference type="Proteomes" id="UP000059574">
    <property type="component" value="Chromosome"/>
</dbReference>
<evidence type="ECO:0000256" key="12">
    <source>
        <dbReference type="ARBA" id="ARBA00022842"/>
    </source>
</evidence>
<dbReference type="Gene3D" id="3.30.470.20">
    <property type="entry name" value="ATP-grasp fold, B domain"/>
    <property type="match status" value="1"/>
</dbReference>
<protein>
    <recommendedName>
        <fullName evidence="6">Phosphoenolpyruvate synthase</fullName>
        <ecNumber evidence="5">2.7.9.2</ecNumber>
    </recommendedName>
    <alternativeName>
        <fullName evidence="13">Pyruvate, water dikinase</fullName>
    </alternativeName>
</protein>
<dbReference type="PANTHER" id="PTHR43030">
    <property type="entry name" value="PHOSPHOENOLPYRUVATE SYNTHASE"/>
    <property type="match status" value="1"/>
</dbReference>
<dbReference type="OrthoDB" id="9765468at2"/>
<proteinExistence type="inferred from homology"/>
<gene>
    <name evidence="16" type="ORF">AS189_12800</name>
</gene>
<organism evidence="16 17">
    <name type="scientific">Arthrobacter alpinus</name>
    <dbReference type="NCBI Taxonomy" id="656366"/>
    <lineage>
        <taxon>Bacteria</taxon>
        <taxon>Bacillati</taxon>
        <taxon>Actinomycetota</taxon>
        <taxon>Actinomycetes</taxon>
        <taxon>Micrococcales</taxon>
        <taxon>Micrococcaceae</taxon>
        <taxon>Arthrobacter</taxon>
    </lineage>
</organism>
<dbReference type="UniPathway" id="UPA00138"/>
<keyword evidence="16" id="KW-0670">Pyruvate</keyword>
<dbReference type="Gene3D" id="3.30.1490.20">
    <property type="entry name" value="ATP-grasp fold, A domain"/>
    <property type="match status" value="1"/>
</dbReference>
<dbReference type="EMBL" id="CP013200">
    <property type="protein sequence ID" value="ALO67216.1"/>
    <property type="molecule type" value="Genomic_DNA"/>
</dbReference>
<evidence type="ECO:0000256" key="1">
    <source>
        <dbReference type="ARBA" id="ARBA00001946"/>
    </source>
</evidence>
<evidence type="ECO:0000256" key="11">
    <source>
        <dbReference type="ARBA" id="ARBA00022840"/>
    </source>
</evidence>
<comment type="catalytic activity">
    <reaction evidence="14">
        <text>pyruvate + ATP + H2O = phosphoenolpyruvate + AMP + phosphate + 2 H(+)</text>
        <dbReference type="Rhea" id="RHEA:11364"/>
        <dbReference type="ChEBI" id="CHEBI:15361"/>
        <dbReference type="ChEBI" id="CHEBI:15377"/>
        <dbReference type="ChEBI" id="CHEBI:15378"/>
        <dbReference type="ChEBI" id="CHEBI:30616"/>
        <dbReference type="ChEBI" id="CHEBI:43474"/>
        <dbReference type="ChEBI" id="CHEBI:58702"/>
        <dbReference type="ChEBI" id="CHEBI:456215"/>
        <dbReference type="EC" id="2.7.9.2"/>
    </reaction>
</comment>
<dbReference type="EC" id="2.7.9.2" evidence="5"/>
<dbReference type="InterPro" id="IPR006319">
    <property type="entry name" value="PEP_synth"/>
</dbReference>
<evidence type="ECO:0000259" key="15">
    <source>
        <dbReference type="Pfam" id="PF01326"/>
    </source>
</evidence>
<name>A0A0S2M156_9MICC</name>